<feature type="region of interest" description="Disordered" evidence="1">
    <location>
        <begin position="125"/>
        <end position="156"/>
    </location>
</feature>
<protein>
    <submittedName>
        <fullName evidence="2">Uncharacterized protein</fullName>
    </submittedName>
</protein>
<comment type="caution">
    <text evidence="2">The sequence shown here is derived from an EMBL/GenBank/DDBJ whole genome shotgun (WGS) entry which is preliminary data.</text>
</comment>
<organism evidence="2 3">
    <name type="scientific">Abeliophyllum distichum</name>
    <dbReference type="NCBI Taxonomy" id="126358"/>
    <lineage>
        <taxon>Eukaryota</taxon>
        <taxon>Viridiplantae</taxon>
        <taxon>Streptophyta</taxon>
        <taxon>Embryophyta</taxon>
        <taxon>Tracheophyta</taxon>
        <taxon>Spermatophyta</taxon>
        <taxon>Magnoliopsida</taxon>
        <taxon>eudicotyledons</taxon>
        <taxon>Gunneridae</taxon>
        <taxon>Pentapetalae</taxon>
        <taxon>asterids</taxon>
        <taxon>lamiids</taxon>
        <taxon>Lamiales</taxon>
        <taxon>Oleaceae</taxon>
        <taxon>Forsythieae</taxon>
        <taxon>Abeliophyllum</taxon>
    </lineage>
</organism>
<feature type="compositionally biased region" description="Polar residues" evidence="1">
    <location>
        <begin position="131"/>
        <end position="156"/>
    </location>
</feature>
<accession>A0ABD1VXQ3</accession>
<keyword evidence="3" id="KW-1185">Reference proteome</keyword>
<dbReference type="Proteomes" id="UP001604336">
    <property type="component" value="Unassembled WGS sequence"/>
</dbReference>
<proteinExistence type="predicted"/>
<dbReference type="AlphaFoldDB" id="A0ABD1VXQ3"/>
<sequence>MGTLSFKSIGGSNNAICRTKTGSRVNFHWLEIRALDFEAEAVFDQEFIKRDRQTQEWPSIIETFKVNHQRNGEWVNERAASDYEKMVEEREEQTQQASSSSVEVNENDVVLKVLGERRGHRRAVGRVLRGTSCSHSSTTRLRDQYSTSESNHASNE</sequence>
<reference evidence="3" key="1">
    <citation type="submission" date="2024-07" db="EMBL/GenBank/DDBJ databases">
        <title>Two chromosome-level genome assemblies of Korean endemic species Abeliophyllum distichum and Forsythia ovata (Oleaceae).</title>
        <authorList>
            <person name="Jang H."/>
        </authorList>
    </citation>
    <scope>NUCLEOTIDE SEQUENCE [LARGE SCALE GENOMIC DNA]</scope>
</reference>
<evidence type="ECO:0000256" key="1">
    <source>
        <dbReference type="SAM" id="MobiDB-lite"/>
    </source>
</evidence>
<name>A0ABD1VXQ3_9LAMI</name>
<evidence type="ECO:0000313" key="2">
    <source>
        <dbReference type="EMBL" id="KAL2542173.1"/>
    </source>
</evidence>
<gene>
    <name evidence="2" type="ORF">Adt_03151</name>
</gene>
<evidence type="ECO:0000313" key="3">
    <source>
        <dbReference type="Proteomes" id="UP001604336"/>
    </source>
</evidence>
<dbReference type="EMBL" id="JBFOLK010000001">
    <property type="protein sequence ID" value="KAL2542173.1"/>
    <property type="molecule type" value="Genomic_DNA"/>
</dbReference>